<accession>A0A1G7FBP7</accession>
<dbReference type="InterPro" id="IPR001789">
    <property type="entry name" value="Sig_transdc_resp-reg_receiver"/>
</dbReference>
<dbReference type="GO" id="GO:0000160">
    <property type="term" value="P:phosphorelay signal transduction system"/>
    <property type="evidence" value="ECO:0007669"/>
    <property type="project" value="InterPro"/>
</dbReference>
<evidence type="ECO:0000313" key="1">
    <source>
        <dbReference type="EMBL" id="SDE73303.1"/>
    </source>
</evidence>
<dbReference type="SMART" id="SM00448">
    <property type="entry name" value="REC"/>
    <property type="match status" value="1"/>
</dbReference>
<keyword evidence="2" id="KW-1185">Reference proteome</keyword>
<dbReference type="EMBL" id="FNBD01000003">
    <property type="protein sequence ID" value="SDE73303.1"/>
    <property type="molecule type" value="Genomic_DNA"/>
</dbReference>
<reference evidence="2" key="1">
    <citation type="submission" date="2016-10" db="EMBL/GenBank/DDBJ databases">
        <authorList>
            <person name="Varghese N."/>
            <person name="Submissions S."/>
        </authorList>
    </citation>
    <scope>NUCLEOTIDE SEQUENCE [LARGE SCALE GENOMIC DNA]</scope>
    <source>
        <strain evidence="2">DSM 24729</strain>
    </source>
</reference>
<dbReference type="PROSITE" id="PS50110">
    <property type="entry name" value="RESPONSE_REGULATORY"/>
    <property type="match status" value="1"/>
</dbReference>
<organism evidence="1 2">
    <name type="scientific">Cellulophaga baltica</name>
    <dbReference type="NCBI Taxonomy" id="76594"/>
    <lineage>
        <taxon>Bacteria</taxon>
        <taxon>Pseudomonadati</taxon>
        <taxon>Bacteroidota</taxon>
        <taxon>Flavobacteriia</taxon>
        <taxon>Flavobacteriales</taxon>
        <taxon>Flavobacteriaceae</taxon>
        <taxon>Cellulophaga</taxon>
    </lineage>
</organism>
<gene>
    <name evidence="1" type="ORF">SAMN04487992_103162</name>
</gene>
<dbReference type="PANTHER" id="PTHR44520:SF2">
    <property type="entry name" value="RESPONSE REGULATOR RCP1"/>
    <property type="match status" value="1"/>
</dbReference>
<evidence type="ECO:0000313" key="2">
    <source>
        <dbReference type="Proteomes" id="UP000182114"/>
    </source>
</evidence>
<dbReference type="eggNOG" id="COG0745">
    <property type="taxonomic scope" value="Bacteria"/>
</dbReference>
<dbReference type="InterPro" id="IPR052893">
    <property type="entry name" value="TCS_response_regulator"/>
</dbReference>
<dbReference type="InterPro" id="IPR011006">
    <property type="entry name" value="CheY-like_superfamily"/>
</dbReference>
<dbReference type="RefSeq" id="WP_024482509.1">
    <property type="nucleotide sequence ID" value="NZ_FNBD01000003.1"/>
</dbReference>
<name>A0A1G7FBP7_9FLAO</name>
<dbReference type="Gene3D" id="3.40.50.2300">
    <property type="match status" value="1"/>
</dbReference>
<dbReference type="AlphaFoldDB" id="A0A1G7FBP7"/>
<dbReference type="Proteomes" id="UP000182114">
    <property type="component" value="Unassembled WGS sequence"/>
</dbReference>
<dbReference type="PANTHER" id="PTHR44520">
    <property type="entry name" value="RESPONSE REGULATOR RCP1-RELATED"/>
    <property type="match status" value="1"/>
</dbReference>
<dbReference type="Pfam" id="PF00072">
    <property type="entry name" value="Response_reg"/>
    <property type="match status" value="1"/>
</dbReference>
<dbReference type="SUPFAM" id="SSF52172">
    <property type="entry name" value="CheY-like"/>
    <property type="match status" value="1"/>
</dbReference>
<protein>
    <submittedName>
        <fullName evidence="1">Response regulator receiver domain-containing protein</fullName>
    </submittedName>
</protein>
<sequence length="148" mass="16861">MEARTSKNHKFTKTSSLVEYMKVWIIDDDLVSRFATQYGVQQASALCNIAIFESAGEVLDLIREDSFTGDDLPDILLLDLVMPEINGWQFLEELEVTGKTKDTLRIYVLSAFTNYKDRILAKDHPLVYGYFDKPLSRVSADAIFKALE</sequence>
<proteinExistence type="predicted"/>